<feature type="compositionally biased region" description="Polar residues" evidence="1">
    <location>
        <begin position="183"/>
        <end position="192"/>
    </location>
</feature>
<dbReference type="OrthoDB" id="2576311at2759"/>
<evidence type="ECO:0000256" key="3">
    <source>
        <dbReference type="SAM" id="SignalP"/>
    </source>
</evidence>
<keyword evidence="2" id="KW-0472">Membrane</keyword>
<feature type="region of interest" description="Disordered" evidence="1">
    <location>
        <begin position="367"/>
        <end position="436"/>
    </location>
</feature>
<feature type="region of interest" description="Disordered" evidence="1">
    <location>
        <begin position="173"/>
        <end position="202"/>
    </location>
</feature>
<gene>
    <name evidence="4" type="ORF">BS47DRAFT_1338790</name>
</gene>
<proteinExistence type="predicted"/>
<evidence type="ECO:0000313" key="5">
    <source>
        <dbReference type="Proteomes" id="UP000886523"/>
    </source>
</evidence>
<dbReference type="EMBL" id="MU128928">
    <property type="protein sequence ID" value="KAF9517930.1"/>
    <property type="molecule type" value="Genomic_DNA"/>
</dbReference>
<organism evidence="4 5">
    <name type="scientific">Hydnum rufescens UP504</name>
    <dbReference type="NCBI Taxonomy" id="1448309"/>
    <lineage>
        <taxon>Eukaryota</taxon>
        <taxon>Fungi</taxon>
        <taxon>Dikarya</taxon>
        <taxon>Basidiomycota</taxon>
        <taxon>Agaricomycotina</taxon>
        <taxon>Agaricomycetes</taxon>
        <taxon>Cantharellales</taxon>
        <taxon>Hydnaceae</taxon>
        <taxon>Hydnum</taxon>
    </lineage>
</organism>
<feature type="compositionally biased region" description="Gly residues" evidence="1">
    <location>
        <begin position="244"/>
        <end position="254"/>
    </location>
</feature>
<keyword evidence="2" id="KW-1133">Transmembrane helix</keyword>
<comment type="caution">
    <text evidence="4">The sequence shown here is derived from an EMBL/GenBank/DDBJ whole genome shotgun (WGS) entry which is preliminary data.</text>
</comment>
<feature type="chain" id="PRO_5040323842" evidence="3">
    <location>
        <begin position="22"/>
        <end position="436"/>
    </location>
</feature>
<dbReference type="AlphaFoldDB" id="A0A9P6E156"/>
<feature type="compositionally biased region" description="Gly residues" evidence="1">
    <location>
        <begin position="264"/>
        <end position="274"/>
    </location>
</feature>
<keyword evidence="2" id="KW-0812">Transmembrane</keyword>
<reference evidence="4" key="1">
    <citation type="journal article" date="2020" name="Nat. Commun.">
        <title>Large-scale genome sequencing of mycorrhizal fungi provides insights into the early evolution of symbiotic traits.</title>
        <authorList>
            <person name="Miyauchi S."/>
            <person name="Kiss E."/>
            <person name="Kuo A."/>
            <person name="Drula E."/>
            <person name="Kohler A."/>
            <person name="Sanchez-Garcia M."/>
            <person name="Morin E."/>
            <person name="Andreopoulos B."/>
            <person name="Barry K.W."/>
            <person name="Bonito G."/>
            <person name="Buee M."/>
            <person name="Carver A."/>
            <person name="Chen C."/>
            <person name="Cichocki N."/>
            <person name="Clum A."/>
            <person name="Culley D."/>
            <person name="Crous P.W."/>
            <person name="Fauchery L."/>
            <person name="Girlanda M."/>
            <person name="Hayes R.D."/>
            <person name="Keri Z."/>
            <person name="LaButti K."/>
            <person name="Lipzen A."/>
            <person name="Lombard V."/>
            <person name="Magnuson J."/>
            <person name="Maillard F."/>
            <person name="Murat C."/>
            <person name="Nolan M."/>
            <person name="Ohm R.A."/>
            <person name="Pangilinan J."/>
            <person name="Pereira M.F."/>
            <person name="Perotto S."/>
            <person name="Peter M."/>
            <person name="Pfister S."/>
            <person name="Riley R."/>
            <person name="Sitrit Y."/>
            <person name="Stielow J.B."/>
            <person name="Szollosi G."/>
            <person name="Zifcakova L."/>
            <person name="Stursova M."/>
            <person name="Spatafora J.W."/>
            <person name="Tedersoo L."/>
            <person name="Vaario L.M."/>
            <person name="Yamada A."/>
            <person name="Yan M."/>
            <person name="Wang P."/>
            <person name="Xu J."/>
            <person name="Bruns T."/>
            <person name="Baldrian P."/>
            <person name="Vilgalys R."/>
            <person name="Dunand C."/>
            <person name="Henrissat B."/>
            <person name="Grigoriev I.V."/>
            <person name="Hibbett D."/>
            <person name="Nagy L.G."/>
            <person name="Martin F.M."/>
        </authorList>
    </citation>
    <scope>NUCLEOTIDE SEQUENCE</scope>
    <source>
        <strain evidence="4">UP504</strain>
    </source>
</reference>
<evidence type="ECO:0000256" key="1">
    <source>
        <dbReference type="SAM" id="MobiDB-lite"/>
    </source>
</evidence>
<evidence type="ECO:0000313" key="4">
    <source>
        <dbReference type="EMBL" id="KAF9517930.1"/>
    </source>
</evidence>
<evidence type="ECO:0000256" key="2">
    <source>
        <dbReference type="SAM" id="Phobius"/>
    </source>
</evidence>
<feature type="region of interest" description="Disordered" evidence="1">
    <location>
        <begin position="244"/>
        <end position="274"/>
    </location>
</feature>
<name>A0A9P6E156_9AGAM</name>
<accession>A0A9P6E156</accession>
<sequence length="436" mass="42521">MLFRVFSSSIILAGLLDYTTAAVSIVGQTDLQNLQTPYTNVTCHSDYNWVVAYLLTACAANTTGGNLIFQAGLIWHVTTIDTSLGCYPYGGPRLLTSHVDFVESPCACSSVIYELLSACGACQAWNNYTTHCVDFSPSLGSIPITIPPETAVPSWAFQDPTLNNDYFNPTLSKHIGDFPENTPPSGSLASGPNSPPPSTCGKGANTSKVGAIAGGVVGGIVGIAAVALVGWLVVTKLAVAGATGSAGAGSGGSSGTQVPLIGDPTGGSGATGGHAAGFGANGTPFLPDSGAGAGAGFGSGVAGAGAAPGFVAGGAGAAPGLGPLSGSVAGGVAGAGAGGTGASIGAGVAGGGGGPGLLPYLALPGRAGRRRESREDQYPSEPALPGVPEMSTYGGTALITEAGPFSGVPGRSDNFNAPPSADSSREEGHPGGMPLL</sequence>
<dbReference type="Proteomes" id="UP000886523">
    <property type="component" value="Unassembled WGS sequence"/>
</dbReference>
<keyword evidence="3" id="KW-0732">Signal</keyword>
<protein>
    <submittedName>
        <fullName evidence="4">Uncharacterized protein</fullName>
    </submittedName>
</protein>
<keyword evidence="5" id="KW-1185">Reference proteome</keyword>
<feature type="transmembrane region" description="Helical" evidence="2">
    <location>
        <begin position="209"/>
        <end position="234"/>
    </location>
</feature>
<feature type="signal peptide" evidence="3">
    <location>
        <begin position="1"/>
        <end position="21"/>
    </location>
</feature>